<keyword evidence="3" id="KW-1185">Reference proteome</keyword>
<name>A0AAN7PY19_MYCAM</name>
<accession>A0AAN7PY19</accession>
<evidence type="ECO:0000313" key="2">
    <source>
        <dbReference type="EMBL" id="KAK4829986.1"/>
    </source>
</evidence>
<dbReference type="SUPFAM" id="SSF51011">
    <property type="entry name" value="Glycosyl hydrolase domain"/>
    <property type="match status" value="1"/>
</dbReference>
<sequence length="125" mass="13953">MGARSVDVYFPEAPWFDYYTGDKLPSTWNKSYATVAAPLSTIPLFIRGGYILPEQAPATTTTKSARQFVLTLSVFVNSRLNPFGLIIALDEQGEASGSLFWDDGDSVDTIEKENYFLAKYTYSKE</sequence>
<dbReference type="PANTHER" id="PTHR22762:SF133">
    <property type="entry name" value="P-TYPE DOMAIN-CONTAINING PROTEIN"/>
    <property type="match status" value="1"/>
</dbReference>
<gene>
    <name evidence="2" type="ORF">QYF61_008156</name>
</gene>
<proteinExistence type="predicted"/>
<dbReference type="InterPro" id="IPR048395">
    <property type="entry name" value="Glyco_hydro_31_C"/>
</dbReference>
<dbReference type="GO" id="GO:0004558">
    <property type="term" value="F:alpha-1,4-glucosidase activity"/>
    <property type="evidence" value="ECO:0007669"/>
    <property type="project" value="TreeGrafter"/>
</dbReference>
<feature type="domain" description="Glycosyl hydrolase family 31 C-terminal" evidence="1">
    <location>
        <begin position="3"/>
        <end position="52"/>
    </location>
</feature>
<dbReference type="AlphaFoldDB" id="A0AAN7PY19"/>
<dbReference type="EMBL" id="JAUNZN010000001">
    <property type="protein sequence ID" value="KAK4829986.1"/>
    <property type="molecule type" value="Genomic_DNA"/>
</dbReference>
<protein>
    <recommendedName>
        <fullName evidence="1">Glycosyl hydrolase family 31 C-terminal domain-containing protein</fullName>
    </recommendedName>
</protein>
<dbReference type="InterPro" id="IPR013780">
    <property type="entry name" value="Glyco_hydro_b"/>
</dbReference>
<dbReference type="Proteomes" id="UP001333110">
    <property type="component" value="Unassembled WGS sequence"/>
</dbReference>
<dbReference type="PANTHER" id="PTHR22762">
    <property type="entry name" value="ALPHA-GLUCOSIDASE"/>
    <property type="match status" value="1"/>
</dbReference>
<comment type="caution">
    <text evidence="2">The sequence shown here is derived from an EMBL/GenBank/DDBJ whole genome shotgun (WGS) entry which is preliminary data.</text>
</comment>
<reference evidence="2 3" key="1">
    <citation type="journal article" date="2023" name="J. Hered.">
        <title>Chromosome-level genome of the wood stork (Mycteria americana) provides insight into avian chromosome evolution.</title>
        <authorList>
            <person name="Flamio R. Jr."/>
            <person name="Ramstad K.M."/>
        </authorList>
    </citation>
    <scope>NUCLEOTIDE SEQUENCE [LARGE SCALE GENOMIC DNA]</scope>
    <source>
        <strain evidence="2">JAX WOST 10</strain>
    </source>
</reference>
<evidence type="ECO:0000313" key="3">
    <source>
        <dbReference type="Proteomes" id="UP001333110"/>
    </source>
</evidence>
<dbReference type="Pfam" id="PF21365">
    <property type="entry name" value="Glyco_hydro_31_3rd"/>
    <property type="match status" value="1"/>
</dbReference>
<dbReference type="Gene3D" id="2.60.40.1180">
    <property type="entry name" value="Golgi alpha-mannosidase II"/>
    <property type="match status" value="2"/>
</dbReference>
<evidence type="ECO:0000259" key="1">
    <source>
        <dbReference type="Pfam" id="PF21365"/>
    </source>
</evidence>
<organism evidence="2 3">
    <name type="scientific">Mycteria americana</name>
    <name type="common">Wood stork</name>
    <dbReference type="NCBI Taxonomy" id="33587"/>
    <lineage>
        <taxon>Eukaryota</taxon>
        <taxon>Metazoa</taxon>
        <taxon>Chordata</taxon>
        <taxon>Craniata</taxon>
        <taxon>Vertebrata</taxon>
        <taxon>Euteleostomi</taxon>
        <taxon>Archelosauria</taxon>
        <taxon>Archosauria</taxon>
        <taxon>Dinosauria</taxon>
        <taxon>Saurischia</taxon>
        <taxon>Theropoda</taxon>
        <taxon>Coelurosauria</taxon>
        <taxon>Aves</taxon>
        <taxon>Neognathae</taxon>
        <taxon>Neoaves</taxon>
        <taxon>Aequornithes</taxon>
        <taxon>Ciconiiformes</taxon>
        <taxon>Ciconiidae</taxon>
        <taxon>Mycteria</taxon>
    </lineage>
</organism>